<keyword evidence="4" id="KW-1185">Reference proteome</keyword>
<dbReference type="KEGG" id="snn:EWH46_02595"/>
<proteinExistence type="predicted"/>
<dbReference type="EMBL" id="CP035708">
    <property type="protein sequence ID" value="QEM99769.1"/>
    <property type="molecule type" value="Genomic_DNA"/>
</dbReference>
<sequence length="255" mass="27603">MDDKTTLRILGHYSPSAAADMRKHMGDRALLQDVAAAPDKLLIEPCSPDLERIDAVPHWKLARWFVGLGQVRGVTPEWASSYADRVPGEAGTRLNRAFKIYRASKLLWPGDLVLVAEFIRCLPELGLTMHSGSAARAEAVAAPAAPEAPDSASAPAAGLTRAVAVPAESVRVRTPNVRQAIAPYVAKLMKEHPEYTADALYRRMRRDAGEDGSPFAKLGGGELFCVEASRPCGISTVASALTEYRKSIRRPHAPR</sequence>
<dbReference type="Proteomes" id="UP000323522">
    <property type="component" value="Chromosome"/>
</dbReference>
<accession>A0A5C1PYP7</accession>
<reference evidence="2 3" key="1">
    <citation type="submission" date="2019-02" db="EMBL/GenBank/DDBJ databases">
        <title>Complete Genome Sequence and Methylome Analysis of Sphaerotilus natans subsp. sulfidivorans D-507.</title>
        <authorList>
            <person name="Fomenkov A."/>
            <person name="Gridneva E."/>
            <person name="Smolyakov D."/>
            <person name="Dubinina G."/>
            <person name="Vincze T."/>
            <person name="Grabovich M."/>
            <person name="Roberts R.J."/>
        </authorList>
    </citation>
    <scope>NUCLEOTIDE SEQUENCE [LARGE SCALE GENOMIC DNA]</scope>
    <source>
        <strain evidence="2 3">D-507</strain>
    </source>
</reference>
<reference evidence="1 4" key="2">
    <citation type="submission" date="2024-06" db="EMBL/GenBank/DDBJ databases">
        <title>Genomic Encyclopedia of Type Strains, Phase IV (KMG-IV): sequencing the most valuable type-strain genomes for metagenomic binning, comparative biology and taxonomic classification.</title>
        <authorList>
            <person name="Goeker M."/>
        </authorList>
    </citation>
    <scope>NUCLEOTIDE SEQUENCE [LARGE SCALE GENOMIC DNA]</scope>
    <source>
        <strain evidence="1 4">D-501</strain>
    </source>
</reference>
<dbReference type="AlphaFoldDB" id="A0A5C1PYP7"/>
<dbReference type="EMBL" id="JBEPLS010000019">
    <property type="protein sequence ID" value="MET3605567.1"/>
    <property type="molecule type" value="Genomic_DNA"/>
</dbReference>
<organism evidence="2 3">
    <name type="scientific">Sphaerotilus sulfidivorans</name>
    <dbReference type="NCBI Taxonomy" id="639200"/>
    <lineage>
        <taxon>Bacteria</taxon>
        <taxon>Pseudomonadati</taxon>
        <taxon>Pseudomonadota</taxon>
        <taxon>Betaproteobacteria</taxon>
        <taxon>Burkholderiales</taxon>
        <taxon>Sphaerotilaceae</taxon>
        <taxon>Sphaerotilus</taxon>
    </lineage>
</organism>
<evidence type="ECO:0000313" key="1">
    <source>
        <dbReference type="EMBL" id="MET3605567.1"/>
    </source>
</evidence>
<gene>
    <name evidence="1" type="ORF">ABIC99_003397</name>
    <name evidence="2" type="ORF">EWH46_02595</name>
</gene>
<dbReference type="Proteomes" id="UP001549111">
    <property type="component" value="Unassembled WGS sequence"/>
</dbReference>
<dbReference type="RefSeq" id="WP_149502529.1">
    <property type="nucleotide sequence ID" value="NZ_CP035708.1"/>
</dbReference>
<evidence type="ECO:0000313" key="3">
    <source>
        <dbReference type="Proteomes" id="UP000323522"/>
    </source>
</evidence>
<evidence type="ECO:0000313" key="4">
    <source>
        <dbReference type="Proteomes" id="UP001549111"/>
    </source>
</evidence>
<protein>
    <submittedName>
        <fullName evidence="2">Uncharacterized protein</fullName>
    </submittedName>
</protein>
<name>A0A5C1PYP7_9BURK</name>
<evidence type="ECO:0000313" key="2">
    <source>
        <dbReference type="EMBL" id="QEM99769.1"/>
    </source>
</evidence>